<dbReference type="RefSeq" id="WP_097155070.1">
    <property type="nucleotide sequence ID" value="NZ_OBEL01000005.1"/>
</dbReference>
<keyword evidence="3" id="KW-1185">Reference proteome</keyword>
<dbReference type="EMBL" id="OBEL01000005">
    <property type="protein sequence ID" value="SNZ20710.1"/>
    <property type="molecule type" value="Genomic_DNA"/>
</dbReference>
<dbReference type="AlphaFoldDB" id="A0A285PG59"/>
<dbReference type="Pfam" id="PF16976">
    <property type="entry name" value="RcpC"/>
    <property type="match status" value="1"/>
</dbReference>
<dbReference type="Pfam" id="PF08666">
    <property type="entry name" value="SAF"/>
    <property type="match status" value="1"/>
</dbReference>
<proteinExistence type="predicted"/>
<evidence type="ECO:0000259" key="1">
    <source>
        <dbReference type="SMART" id="SM00858"/>
    </source>
</evidence>
<protein>
    <submittedName>
        <fullName evidence="2">Pilus assembly protein CpaB</fullName>
    </submittedName>
</protein>
<accession>A0A285PG59</accession>
<dbReference type="InterPro" id="IPR031571">
    <property type="entry name" value="RcpC_dom"/>
</dbReference>
<dbReference type="InterPro" id="IPR013974">
    <property type="entry name" value="SAF"/>
</dbReference>
<reference evidence="2 3" key="1">
    <citation type="submission" date="2017-09" db="EMBL/GenBank/DDBJ databases">
        <authorList>
            <person name="Ehlers B."/>
            <person name="Leendertz F.H."/>
        </authorList>
    </citation>
    <scope>NUCLEOTIDE SEQUENCE [LARGE SCALE GENOMIC DNA]</scope>
    <source>
        <strain evidence="2 3">DSM 18289</strain>
    </source>
</reference>
<dbReference type="OrthoDB" id="163768at2"/>
<name>A0A285PG59_9HYPH</name>
<gene>
    <name evidence="2" type="ORF">SAMN06265368_3820</name>
</gene>
<organism evidence="2 3">
    <name type="scientific">Cohaesibacter gelatinilyticus</name>
    <dbReference type="NCBI Taxonomy" id="372072"/>
    <lineage>
        <taxon>Bacteria</taxon>
        <taxon>Pseudomonadati</taxon>
        <taxon>Pseudomonadota</taxon>
        <taxon>Alphaproteobacteria</taxon>
        <taxon>Hyphomicrobiales</taxon>
        <taxon>Cohaesibacteraceae</taxon>
    </lineage>
</organism>
<evidence type="ECO:0000313" key="3">
    <source>
        <dbReference type="Proteomes" id="UP000219439"/>
    </source>
</evidence>
<evidence type="ECO:0000313" key="2">
    <source>
        <dbReference type="EMBL" id="SNZ20710.1"/>
    </source>
</evidence>
<dbReference type="InterPro" id="IPR017592">
    <property type="entry name" value="Pilus_assmbl_Flp-typ_CpaB"/>
</dbReference>
<dbReference type="SMART" id="SM00858">
    <property type="entry name" value="SAF"/>
    <property type="match status" value="1"/>
</dbReference>
<feature type="domain" description="SAF" evidence="1">
    <location>
        <begin position="47"/>
        <end position="115"/>
    </location>
</feature>
<dbReference type="CDD" id="cd11614">
    <property type="entry name" value="SAF_CpaB_FlgA_like"/>
    <property type="match status" value="1"/>
</dbReference>
<sequence length="257" mass="27383">MRVARIAVIAVAVLAGLIAMILARSMTAPAPQSEELAEVSQPAMEVVEVLTATNDIPLGTSLTAEHFMWRKWPSESAVTGYIRKDERPLAASDLVGAVVRSSFSAGEPIKDGKIAMAGQGFMSAILPKGRRAIATRISAETSAGGFILPRDRVDVILTEESDNGVSSETILTNIRVLAIDQNVEEQDGEKVVVGETATLELLPQQSEILATAQTQGKLSLALRSLEDAESDGEQEQTDSGTIVMVRSGVITKKTVRQ</sequence>
<dbReference type="NCBIfam" id="TIGR03177">
    <property type="entry name" value="pilus_cpaB"/>
    <property type="match status" value="1"/>
</dbReference>
<dbReference type="Proteomes" id="UP000219439">
    <property type="component" value="Unassembled WGS sequence"/>
</dbReference>